<accession>A0A2T4JAP7</accession>
<dbReference type="InterPro" id="IPR030678">
    <property type="entry name" value="Peptide/Ni-bd"/>
</dbReference>
<dbReference type="SUPFAM" id="SSF53850">
    <property type="entry name" value="Periplasmic binding protein-like II"/>
    <property type="match status" value="1"/>
</dbReference>
<protein>
    <submittedName>
        <fullName evidence="6">ABC transporter substrate-binding protein</fullName>
    </submittedName>
</protein>
<evidence type="ECO:0000313" key="7">
    <source>
        <dbReference type="Proteomes" id="UP000241362"/>
    </source>
</evidence>
<dbReference type="PIRSF" id="PIRSF002741">
    <property type="entry name" value="MppA"/>
    <property type="match status" value="1"/>
</dbReference>
<dbReference type="Pfam" id="PF00496">
    <property type="entry name" value="SBP_bac_5"/>
    <property type="match status" value="1"/>
</dbReference>
<proteinExistence type="inferred from homology"/>
<name>A0A2T4JAP7_FUSBL</name>
<dbReference type="Proteomes" id="UP000241362">
    <property type="component" value="Unassembled WGS sequence"/>
</dbReference>
<organism evidence="6 7">
    <name type="scientific">Fuscovulum blasticum DSM 2131</name>
    <dbReference type="NCBI Taxonomy" id="1188250"/>
    <lineage>
        <taxon>Bacteria</taxon>
        <taxon>Pseudomonadati</taxon>
        <taxon>Pseudomonadota</taxon>
        <taxon>Alphaproteobacteria</taxon>
        <taxon>Rhodobacterales</taxon>
        <taxon>Paracoccaceae</taxon>
        <taxon>Pseudogemmobacter</taxon>
    </lineage>
</organism>
<dbReference type="GO" id="GO:0043190">
    <property type="term" value="C:ATP-binding cassette (ABC) transporter complex"/>
    <property type="evidence" value="ECO:0007669"/>
    <property type="project" value="InterPro"/>
</dbReference>
<dbReference type="CDD" id="cd08497">
    <property type="entry name" value="MbnE-like"/>
    <property type="match status" value="1"/>
</dbReference>
<feature type="signal peptide" evidence="4">
    <location>
        <begin position="1"/>
        <end position="27"/>
    </location>
</feature>
<comment type="caution">
    <text evidence="6">The sequence shown here is derived from an EMBL/GenBank/DDBJ whole genome shotgun (WGS) entry which is preliminary data.</text>
</comment>
<sequence>MVRHIYARLQTLAAALMLSLAASAVQAEPRHAIAMYGEPALPPDFVSLPQVNPDAPKGGRIVFGQSGTFDTLNPFITAGQPATGVSTYVVETLMGRNYDEPFSLYGLLAESVSTDEARSYAEFTLREEARFSDGSPVTVEDVIWSMETLGTFGNPRYHAAWKKVASVEQTGPRSVRFTFNTEDRELPLILGLRPILKKAQWQGKDFEATTFEAPIGSGPYVVDKMEPGVFISFRRNPDWWGKDLPFNRGQWNFDEIRHEYFANSQAIFEAFKAGALSTYREGNAAKWLSNYSFPAVQSGDVVKSEIPHKRPSGIEGLVFNTRRPIFADWRVREALILAFNFEFINQTITGGTEPRIQSYFSNSTLAMEPGKPAEGRVADLLAPFRDQLLPGALDGYALPVATDRSNRRNIRKATALLEEAGWAVGDDGILRNAAGQPFAFDIVLTVGQDEMASIAAIYIESLKALGISATVTMLDSAQMKERMTKYDFDMTHYIRSLSLSPGNEQTLYWGSAGVTEPGTRNWMGMNSPAAEAMIADMVKASDPAEFAAATQALDRVLTTGRYVIPIWYADKARIAHRKELRFPDRIPLYGDWIGFQPDIWWYQD</sequence>
<keyword evidence="3 4" id="KW-0732">Signal</keyword>
<dbReference type="InterPro" id="IPR000914">
    <property type="entry name" value="SBP_5_dom"/>
</dbReference>
<dbReference type="Gene3D" id="3.40.190.10">
    <property type="entry name" value="Periplasmic binding protein-like II"/>
    <property type="match status" value="1"/>
</dbReference>
<dbReference type="GO" id="GO:0015833">
    <property type="term" value="P:peptide transport"/>
    <property type="evidence" value="ECO:0007669"/>
    <property type="project" value="TreeGrafter"/>
</dbReference>
<dbReference type="AlphaFoldDB" id="A0A2T4JAP7"/>
<dbReference type="GO" id="GO:0042884">
    <property type="term" value="P:microcin transport"/>
    <property type="evidence" value="ECO:0007669"/>
    <property type="project" value="TreeGrafter"/>
</dbReference>
<feature type="domain" description="Solute-binding protein family 5" evidence="5">
    <location>
        <begin position="104"/>
        <end position="499"/>
    </location>
</feature>
<reference evidence="6 7" key="1">
    <citation type="submission" date="2018-03" db="EMBL/GenBank/DDBJ databases">
        <title>Rhodobacter blasticus.</title>
        <authorList>
            <person name="Meyer T.E."/>
            <person name="Miller S."/>
            <person name="Lodha T."/>
            <person name="Gandham S."/>
            <person name="Chintalapati S."/>
            <person name="Chintalapati V.R."/>
        </authorList>
    </citation>
    <scope>NUCLEOTIDE SEQUENCE [LARGE SCALE GENOMIC DNA]</scope>
    <source>
        <strain evidence="6 7">DSM 2131</strain>
    </source>
</reference>
<dbReference type="PANTHER" id="PTHR30290:SF64">
    <property type="entry name" value="ABC TRANSPORTER PERIPLASMIC BINDING PROTEIN"/>
    <property type="match status" value="1"/>
</dbReference>
<dbReference type="GO" id="GO:1904680">
    <property type="term" value="F:peptide transmembrane transporter activity"/>
    <property type="evidence" value="ECO:0007669"/>
    <property type="project" value="TreeGrafter"/>
</dbReference>
<evidence type="ECO:0000313" key="6">
    <source>
        <dbReference type="EMBL" id="PTE14972.1"/>
    </source>
</evidence>
<dbReference type="RefSeq" id="WP_107672747.1">
    <property type="nucleotide sequence ID" value="NZ_PZKE01000005.1"/>
</dbReference>
<comment type="subcellular location">
    <subcellularLocation>
        <location evidence="1">Periplasm</location>
    </subcellularLocation>
</comment>
<comment type="similarity">
    <text evidence="2">Belongs to the bacterial solute-binding protein 5 family.</text>
</comment>
<evidence type="ECO:0000256" key="2">
    <source>
        <dbReference type="ARBA" id="ARBA00005695"/>
    </source>
</evidence>
<gene>
    <name evidence="6" type="ORF">C5F44_06680</name>
</gene>
<dbReference type="PANTHER" id="PTHR30290">
    <property type="entry name" value="PERIPLASMIC BINDING COMPONENT OF ABC TRANSPORTER"/>
    <property type="match status" value="1"/>
</dbReference>
<evidence type="ECO:0000256" key="4">
    <source>
        <dbReference type="SAM" id="SignalP"/>
    </source>
</evidence>
<dbReference type="InterPro" id="IPR039424">
    <property type="entry name" value="SBP_5"/>
</dbReference>
<evidence type="ECO:0000256" key="1">
    <source>
        <dbReference type="ARBA" id="ARBA00004418"/>
    </source>
</evidence>
<feature type="chain" id="PRO_5015555218" evidence="4">
    <location>
        <begin position="28"/>
        <end position="604"/>
    </location>
</feature>
<dbReference type="Gene3D" id="3.10.105.10">
    <property type="entry name" value="Dipeptide-binding Protein, Domain 3"/>
    <property type="match status" value="1"/>
</dbReference>
<dbReference type="EMBL" id="PZKE01000005">
    <property type="protein sequence ID" value="PTE14972.1"/>
    <property type="molecule type" value="Genomic_DNA"/>
</dbReference>
<keyword evidence="7" id="KW-1185">Reference proteome</keyword>
<evidence type="ECO:0000256" key="3">
    <source>
        <dbReference type="ARBA" id="ARBA00022729"/>
    </source>
</evidence>
<dbReference type="GO" id="GO:0030288">
    <property type="term" value="C:outer membrane-bounded periplasmic space"/>
    <property type="evidence" value="ECO:0007669"/>
    <property type="project" value="TreeGrafter"/>
</dbReference>
<evidence type="ECO:0000259" key="5">
    <source>
        <dbReference type="Pfam" id="PF00496"/>
    </source>
</evidence>